<reference evidence="1" key="1">
    <citation type="submission" date="2020-05" db="EMBL/GenBank/DDBJ databases">
        <title>Large-scale comparative analyses of tick genomes elucidate their genetic diversity and vector capacities.</title>
        <authorList>
            <person name="Jia N."/>
            <person name="Wang J."/>
            <person name="Shi W."/>
            <person name="Du L."/>
            <person name="Sun Y."/>
            <person name="Zhan W."/>
            <person name="Jiang J."/>
            <person name="Wang Q."/>
            <person name="Zhang B."/>
            <person name="Ji P."/>
            <person name="Sakyi L.B."/>
            <person name="Cui X."/>
            <person name="Yuan T."/>
            <person name="Jiang B."/>
            <person name="Yang W."/>
            <person name="Lam T.T.-Y."/>
            <person name="Chang Q."/>
            <person name="Ding S."/>
            <person name="Wang X."/>
            <person name="Zhu J."/>
            <person name="Ruan X."/>
            <person name="Zhao L."/>
            <person name="Wei J."/>
            <person name="Que T."/>
            <person name="Du C."/>
            <person name="Cheng J."/>
            <person name="Dai P."/>
            <person name="Han X."/>
            <person name="Huang E."/>
            <person name="Gao Y."/>
            <person name="Liu J."/>
            <person name="Shao H."/>
            <person name="Ye R."/>
            <person name="Li L."/>
            <person name="Wei W."/>
            <person name="Wang X."/>
            <person name="Wang C."/>
            <person name="Yang T."/>
            <person name="Huo Q."/>
            <person name="Li W."/>
            <person name="Guo W."/>
            <person name="Chen H."/>
            <person name="Zhou L."/>
            <person name="Ni X."/>
            <person name="Tian J."/>
            <person name="Zhou Y."/>
            <person name="Sheng Y."/>
            <person name="Liu T."/>
            <person name="Pan Y."/>
            <person name="Xia L."/>
            <person name="Li J."/>
            <person name="Zhao F."/>
            <person name="Cao W."/>
        </authorList>
    </citation>
    <scope>NUCLEOTIDE SEQUENCE</scope>
    <source>
        <strain evidence="1">Dsil-2018</strain>
    </source>
</reference>
<dbReference type="EMBL" id="CM023479">
    <property type="protein sequence ID" value="KAH7974254.1"/>
    <property type="molecule type" value="Genomic_DNA"/>
</dbReference>
<dbReference type="Proteomes" id="UP000821865">
    <property type="component" value="Chromosome 10"/>
</dbReference>
<keyword evidence="2" id="KW-1185">Reference proteome</keyword>
<comment type="caution">
    <text evidence="1">The sequence shown here is derived from an EMBL/GenBank/DDBJ whole genome shotgun (WGS) entry which is preliminary data.</text>
</comment>
<name>A0ACB8DPF1_DERSI</name>
<accession>A0ACB8DPF1</accession>
<protein>
    <submittedName>
        <fullName evidence="1">Uncharacterized protein</fullName>
    </submittedName>
</protein>
<evidence type="ECO:0000313" key="2">
    <source>
        <dbReference type="Proteomes" id="UP000821865"/>
    </source>
</evidence>
<organism evidence="1 2">
    <name type="scientific">Dermacentor silvarum</name>
    <name type="common">Tick</name>
    <dbReference type="NCBI Taxonomy" id="543639"/>
    <lineage>
        <taxon>Eukaryota</taxon>
        <taxon>Metazoa</taxon>
        <taxon>Ecdysozoa</taxon>
        <taxon>Arthropoda</taxon>
        <taxon>Chelicerata</taxon>
        <taxon>Arachnida</taxon>
        <taxon>Acari</taxon>
        <taxon>Parasitiformes</taxon>
        <taxon>Ixodida</taxon>
        <taxon>Ixodoidea</taxon>
        <taxon>Ixodidae</taxon>
        <taxon>Rhipicephalinae</taxon>
        <taxon>Dermacentor</taxon>
    </lineage>
</organism>
<proteinExistence type="predicted"/>
<gene>
    <name evidence="1" type="ORF">HPB49_013100</name>
</gene>
<sequence length="225" mass="25020">MSGSIQRFRRTVHGFGSHVEMKTVEFLDKLEIEHACAWCSVVSPKMSLLHCRHVICDSCTYEYGEYQYSNWNISCCECKAVISLVKLEAWNPGSKRVRCINAGCDFDGALRDLDQHLRKSCALYSMTCSKCGDAFAYKDFRNHYAACSGKRGVFLRAVDTRSLLENLGAACEKLELAVASADPEHRDALRDTVSLVSEQFATIQSQLDSGVPGHMTASSVPRMGK</sequence>
<evidence type="ECO:0000313" key="1">
    <source>
        <dbReference type="EMBL" id="KAH7974254.1"/>
    </source>
</evidence>